<dbReference type="Proteomes" id="UP000324376">
    <property type="component" value="Unassembled WGS sequence"/>
</dbReference>
<dbReference type="InterPro" id="IPR017850">
    <property type="entry name" value="Alkaline_phosphatase_core_sf"/>
</dbReference>
<feature type="binding site" evidence="8">
    <location>
        <position position="481"/>
    </location>
    <ligand>
        <name>Mn(2+)</name>
        <dbReference type="ChEBI" id="CHEBI:29035"/>
    </ligand>
</feature>
<evidence type="ECO:0000313" key="11">
    <source>
        <dbReference type="EMBL" id="TYP70461.1"/>
    </source>
</evidence>
<dbReference type="InterPro" id="IPR050448">
    <property type="entry name" value="OpgB/LTA_synthase_biosynth"/>
</dbReference>
<dbReference type="Gene3D" id="3.30.1120.80">
    <property type="match status" value="1"/>
</dbReference>
<dbReference type="InterPro" id="IPR000917">
    <property type="entry name" value="Sulfatase_N"/>
</dbReference>
<feature type="binding site" evidence="8">
    <location>
        <position position="482"/>
    </location>
    <ligand>
        <name>Mn(2+)</name>
        <dbReference type="ChEBI" id="CHEBI:29035"/>
    </ligand>
</feature>
<evidence type="ECO:0000256" key="9">
    <source>
        <dbReference type="SAM" id="Phobius"/>
    </source>
</evidence>
<evidence type="ECO:0000256" key="5">
    <source>
        <dbReference type="ARBA" id="ARBA00023136"/>
    </source>
</evidence>
<keyword evidence="7" id="KW-0479">Metal-binding</keyword>
<feature type="transmembrane region" description="Helical" evidence="9">
    <location>
        <begin position="85"/>
        <end position="105"/>
    </location>
</feature>
<dbReference type="Gene3D" id="3.40.720.10">
    <property type="entry name" value="Alkaline Phosphatase, subunit A"/>
    <property type="match status" value="1"/>
</dbReference>
<feature type="transmembrane region" description="Helical" evidence="9">
    <location>
        <begin position="20"/>
        <end position="43"/>
    </location>
</feature>
<evidence type="ECO:0000256" key="3">
    <source>
        <dbReference type="ARBA" id="ARBA00022692"/>
    </source>
</evidence>
<feature type="binding site" evidence="7">
    <location>
        <position position="427"/>
    </location>
    <ligand>
        <name>substrate</name>
    </ligand>
</feature>
<dbReference type="SUPFAM" id="SSF53649">
    <property type="entry name" value="Alkaline phosphatase-like"/>
    <property type="match status" value="1"/>
</dbReference>
<evidence type="ECO:0000256" key="7">
    <source>
        <dbReference type="PIRSR" id="PIRSR005091-2"/>
    </source>
</evidence>
<protein>
    <submittedName>
        <fullName evidence="11">Phosphoglycerol transferase MdoB-like AlkP superfamily enzyme</fullName>
    </submittedName>
</protein>
<keyword evidence="12" id="KW-1185">Reference proteome</keyword>
<evidence type="ECO:0000256" key="2">
    <source>
        <dbReference type="ARBA" id="ARBA00022475"/>
    </source>
</evidence>
<keyword evidence="11" id="KW-0808">Transferase</keyword>
<keyword evidence="5 9" id="KW-0472">Membrane</keyword>
<evidence type="ECO:0000259" key="10">
    <source>
        <dbReference type="Pfam" id="PF00884"/>
    </source>
</evidence>
<feature type="binding site" evidence="8">
    <location>
        <position position="271"/>
    </location>
    <ligand>
        <name>Mn(2+)</name>
        <dbReference type="ChEBI" id="CHEBI:29035"/>
    </ligand>
</feature>
<dbReference type="CDD" id="cd16015">
    <property type="entry name" value="LTA_synthase"/>
    <property type="match status" value="1"/>
</dbReference>
<reference evidence="11 12" key="1">
    <citation type="submission" date="2019-07" db="EMBL/GenBank/DDBJ databases">
        <title>Genomic Encyclopedia of Archaeal and Bacterial Type Strains, Phase II (KMG-II): from individual species to whole genera.</title>
        <authorList>
            <person name="Goeker M."/>
        </authorList>
    </citation>
    <scope>NUCLEOTIDE SEQUENCE [LARGE SCALE GENOMIC DNA]</scope>
    <source>
        <strain evidence="11 12">DSM 17527</strain>
    </source>
</reference>
<keyword evidence="3 9" id="KW-0812">Transmembrane</keyword>
<gene>
    <name evidence="11" type="ORF">BD809_11253</name>
</gene>
<feature type="transmembrane region" description="Helical" evidence="9">
    <location>
        <begin position="55"/>
        <end position="73"/>
    </location>
</feature>
<dbReference type="GO" id="GO:0046872">
    <property type="term" value="F:metal ion binding"/>
    <property type="evidence" value="ECO:0007669"/>
    <property type="project" value="UniProtKB-KW"/>
</dbReference>
<organism evidence="11 12">
    <name type="scientific">Aquimarina intermedia</name>
    <dbReference type="NCBI Taxonomy" id="350814"/>
    <lineage>
        <taxon>Bacteria</taxon>
        <taxon>Pseudomonadati</taxon>
        <taxon>Bacteroidota</taxon>
        <taxon>Flavobacteriia</taxon>
        <taxon>Flavobacteriales</taxon>
        <taxon>Flavobacteriaceae</taxon>
        <taxon>Aquimarina</taxon>
    </lineage>
</organism>
<sequence>MIPYFIHVKLLGRRLLLVAALYQICRVLFFILNASSFPTITIYEFIGGLRFDFSTIAYTNLIVILAHVIPGNFKNYRLYQKILKGFYFIINAIFITTNFVDMEYYKFTGKRSSYSLITAKGMENEIPGLVLSFMIEFWYIIVLLAVVLFFFWKSIPNVKQSKEQVEYSLKNITLSTLSFIAILGLSILIGRGGTQRKPLRRVDAIHYGSAQTSALILNTPFSIIKTLSKKEDLAVPTYFTSEELSKHFNPVKKFSSTTPFNKKNVVVLILESFGNENIGKKRNHKSYTPFLDSLITQSLFFKNGFANGRLSIDAVPSILSSIPSLMDNNFIQSTYAFNKIKGLPRILKEQGYSTSFFHGAFNGSQNFDQYAKISGFDAYYGKNEYPYEGGEDGRWGIFDEEFMQYFGEELTNFNPPFFTTLFTISSHNPYIIPEKYKNKFPKGTTKIHETIGYSDYALQKFFEFAKTQKWYDNTLFVLSADHTSAGGKGFYNTSLGKLSIPILFFDPSNDQLKGISEKNFQQIDILPSILEYLNYQGEILTFGNKLSDDNRMIACYQNNAYHFVKNDYYLIFDGNKTLGYYNWKKDRNQEHDLAEVRVQERLHFETEAKAYIQSFNSRVVNDQLIPD</sequence>
<keyword evidence="2" id="KW-1003">Cell membrane</keyword>
<evidence type="ECO:0000256" key="8">
    <source>
        <dbReference type="PIRSR" id="PIRSR005091-3"/>
    </source>
</evidence>
<dbReference type="InterPro" id="IPR012160">
    <property type="entry name" value="LtaS-like"/>
</dbReference>
<dbReference type="EMBL" id="VNHU01000012">
    <property type="protein sequence ID" value="TYP70461.1"/>
    <property type="molecule type" value="Genomic_DNA"/>
</dbReference>
<accession>A0A5S5BTF7</accession>
<name>A0A5S5BTF7_9FLAO</name>
<dbReference type="PIRSF" id="PIRSF005091">
    <property type="entry name" value="Mmb_sulf_HI1246"/>
    <property type="match status" value="1"/>
</dbReference>
<comment type="caution">
    <text evidence="11">The sequence shown here is derived from an EMBL/GenBank/DDBJ whole genome shotgun (WGS) entry which is preliminary data.</text>
</comment>
<dbReference type="GO" id="GO:0005886">
    <property type="term" value="C:plasma membrane"/>
    <property type="evidence" value="ECO:0007669"/>
    <property type="project" value="UniProtKB-SubCell"/>
</dbReference>
<dbReference type="AlphaFoldDB" id="A0A5S5BTF7"/>
<comment type="subcellular location">
    <subcellularLocation>
        <location evidence="1">Cell membrane</location>
        <topology evidence="1">Multi-pass membrane protein</topology>
    </subcellularLocation>
</comment>
<evidence type="ECO:0000256" key="4">
    <source>
        <dbReference type="ARBA" id="ARBA00022989"/>
    </source>
</evidence>
<dbReference type="GO" id="GO:0016740">
    <property type="term" value="F:transferase activity"/>
    <property type="evidence" value="ECO:0007669"/>
    <property type="project" value="UniProtKB-KW"/>
</dbReference>
<proteinExistence type="predicted"/>
<keyword evidence="7" id="KW-0464">Manganese</keyword>
<dbReference type="PANTHER" id="PTHR47371:SF3">
    <property type="entry name" value="PHOSPHOGLYCEROL TRANSFERASE I"/>
    <property type="match status" value="1"/>
</dbReference>
<feature type="transmembrane region" description="Helical" evidence="9">
    <location>
        <begin position="126"/>
        <end position="152"/>
    </location>
</feature>
<feature type="domain" description="Sulfatase N-terminal" evidence="10">
    <location>
        <begin position="263"/>
        <end position="534"/>
    </location>
</feature>
<dbReference type="PANTHER" id="PTHR47371">
    <property type="entry name" value="LIPOTEICHOIC ACID SYNTHASE"/>
    <property type="match status" value="1"/>
</dbReference>
<feature type="transmembrane region" description="Helical" evidence="9">
    <location>
        <begin position="172"/>
        <end position="190"/>
    </location>
</feature>
<evidence type="ECO:0000256" key="1">
    <source>
        <dbReference type="ARBA" id="ARBA00004651"/>
    </source>
</evidence>
<feature type="active site" evidence="6">
    <location>
        <position position="311"/>
    </location>
</feature>
<evidence type="ECO:0000313" key="12">
    <source>
        <dbReference type="Proteomes" id="UP000324376"/>
    </source>
</evidence>
<dbReference type="Pfam" id="PF00884">
    <property type="entry name" value="Sulfatase"/>
    <property type="match status" value="1"/>
</dbReference>
<keyword evidence="4 9" id="KW-1133">Transmembrane helix</keyword>
<evidence type="ECO:0000256" key="6">
    <source>
        <dbReference type="PIRSR" id="PIRSR005091-1"/>
    </source>
</evidence>